<evidence type="ECO:0000256" key="9">
    <source>
        <dbReference type="PROSITE-ProRule" id="PRU10040"/>
    </source>
</evidence>
<keyword evidence="12" id="KW-1185">Reference proteome</keyword>
<evidence type="ECO:0000256" key="6">
    <source>
        <dbReference type="ARBA" id="ARBA00022801"/>
    </source>
</evidence>
<dbReference type="SUPFAM" id="SSF51126">
    <property type="entry name" value="Pectin lyase-like"/>
    <property type="match status" value="1"/>
</dbReference>
<dbReference type="RefSeq" id="XP_008246368.2">
    <property type="nucleotide sequence ID" value="XM_008248146.2"/>
</dbReference>
<dbReference type="InterPro" id="IPR011050">
    <property type="entry name" value="Pectin_lyase_fold/virulence"/>
</dbReference>
<accession>A0ABM0PY55</accession>
<reference evidence="13" key="2">
    <citation type="submission" date="2025-08" db="UniProtKB">
        <authorList>
            <consortium name="RefSeq"/>
        </authorList>
    </citation>
    <scope>IDENTIFICATION</scope>
</reference>
<keyword evidence="6 10" id="KW-0378">Hydrolase</keyword>
<evidence type="ECO:0000256" key="5">
    <source>
        <dbReference type="ARBA" id="ARBA00022512"/>
    </source>
</evidence>
<reference evidence="12" key="1">
    <citation type="journal article" date="2012" name="Nat. Commun.">
        <title>The genome of Prunus mume.</title>
        <authorList>
            <person name="Zhang Q."/>
            <person name="Chen W."/>
            <person name="Sun L."/>
            <person name="Zhao F."/>
            <person name="Huang B."/>
            <person name="Yang W."/>
            <person name="Tao Y."/>
            <person name="Wang J."/>
            <person name="Yuan Z."/>
            <person name="Fan G."/>
            <person name="Xing Z."/>
            <person name="Han C."/>
            <person name="Pan H."/>
            <person name="Zhong X."/>
            <person name="Shi W."/>
            <person name="Liang X."/>
            <person name="Du D."/>
            <person name="Sun F."/>
            <person name="Xu Z."/>
            <person name="Hao R."/>
            <person name="Lv T."/>
            <person name="Lv Y."/>
            <person name="Zheng Z."/>
            <person name="Sun M."/>
            <person name="Luo L."/>
            <person name="Cai M."/>
            <person name="Gao Y."/>
            <person name="Wang J."/>
            <person name="Yin Y."/>
            <person name="Xu X."/>
            <person name="Cheng T."/>
            <person name="Wang J."/>
        </authorList>
    </citation>
    <scope>NUCLEOTIDE SEQUENCE [LARGE SCALE GENOMIC DNA]</scope>
</reference>
<comment type="similarity">
    <text evidence="3">Belongs to the pectinesterase family.</text>
</comment>
<evidence type="ECO:0000313" key="12">
    <source>
        <dbReference type="Proteomes" id="UP000694861"/>
    </source>
</evidence>
<dbReference type="PANTHER" id="PTHR31321">
    <property type="entry name" value="ACYL-COA THIOESTER HYDROLASE YBHC-RELATED"/>
    <property type="match status" value="1"/>
</dbReference>
<evidence type="ECO:0000256" key="3">
    <source>
        <dbReference type="ARBA" id="ARBA00008891"/>
    </source>
</evidence>
<evidence type="ECO:0000256" key="4">
    <source>
        <dbReference type="ARBA" id="ARBA00013229"/>
    </source>
</evidence>
<evidence type="ECO:0000256" key="8">
    <source>
        <dbReference type="ARBA" id="ARBA00047928"/>
    </source>
</evidence>
<keyword evidence="5" id="KW-0134">Cell wall</keyword>
<evidence type="ECO:0000256" key="1">
    <source>
        <dbReference type="ARBA" id="ARBA00004191"/>
    </source>
</evidence>
<dbReference type="InterPro" id="IPR033131">
    <property type="entry name" value="Pectinesterase_Asp_AS"/>
</dbReference>
<gene>
    <name evidence="13" type="primary">LOC103344551</name>
</gene>
<dbReference type="PANTHER" id="PTHR31321:SF85">
    <property type="entry name" value="PECTINESTERASE CATALYTIC DOMAIN-CONTAINING PROTEIN"/>
    <property type="match status" value="1"/>
</dbReference>
<evidence type="ECO:0000256" key="7">
    <source>
        <dbReference type="ARBA" id="ARBA00023085"/>
    </source>
</evidence>
<feature type="signal peptide" evidence="10">
    <location>
        <begin position="1"/>
        <end position="20"/>
    </location>
</feature>
<dbReference type="InterPro" id="IPR012334">
    <property type="entry name" value="Pectin_lyas_fold"/>
</dbReference>
<dbReference type="Gene3D" id="2.160.20.10">
    <property type="entry name" value="Single-stranded right-handed beta-helix, Pectin lyase-like"/>
    <property type="match status" value="1"/>
</dbReference>
<feature type="active site" evidence="9">
    <location>
        <position position="193"/>
    </location>
</feature>
<feature type="domain" description="Pectinesterase catalytic" evidence="11">
    <location>
        <begin position="39"/>
        <end position="328"/>
    </location>
</feature>
<evidence type="ECO:0000313" key="13">
    <source>
        <dbReference type="RefSeq" id="XP_008246368.2"/>
    </source>
</evidence>
<dbReference type="PROSITE" id="PS00503">
    <property type="entry name" value="PECTINESTERASE_2"/>
    <property type="match status" value="1"/>
</dbReference>
<keyword evidence="5" id="KW-0964">Secreted</keyword>
<sequence>MQSLVASILALFFMLGALEARYNPRSYNLQDEVVVSATIVVDKNGHGNFTTVQQAIDSIPSNNSQWTRIHINHAIYVEKVVVPKDKPYIILEGDLDHYPVIEFGDGGNVVTSPTFIAHADNFIAKNIIFKNTYDRIDFMADVNGRPTTWAVAAAIDGDKQSFYQCSFLSVQDTLSDARGRHYFYECTVKGAIDFIFGSGQSLYEKCQIVSVTDVIGFPGYITANGRGGPDDPAGFVFKDCHVSGTGPINLGRAYGNHSRVLFSGTYMENIITPQGWMAAWNTGNEDLISYSEANCSGPGADLSQRVTWEKKLSDEEVEGLTNAAKFIDQDGWLAKQPK</sequence>
<organism evidence="12 13">
    <name type="scientific">Prunus mume</name>
    <name type="common">Japanese apricot</name>
    <name type="synonym">Armeniaca mume</name>
    <dbReference type="NCBI Taxonomy" id="102107"/>
    <lineage>
        <taxon>Eukaryota</taxon>
        <taxon>Viridiplantae</taxon>
        <taxon>Streptophyta</taxon>
        <taxon>Embryophyta</taxon>
        <taxon>Tracheophyta</taxon>
        <taxon>Spermatophyta</taxon>
        <taxon>Magnoliopsida</taxon>
        <taxon>eudicotyledons</taxon>
        <taxon>Gunneridae</taxon>
        <taxon>Pentapetalae</taxon>
        <taxon>rosids</taxon>
        <taxon>fabids</taxon>
        <taxon>Rosales</taxon>
        <taxon>Rosaceae</taxon>
        <taxon>Amygdaloideae</taxon>
        <taxon>Amygdaleae</taxon>
        <taxon>Prunus</taxon>
    </lineage>
</organism>
<dbReference type="InterPro" id="IPR000070">
    <property type="entry name" value="Pectinesterase_cat"/>
</dbReference>
<dbReference type="Proteomes" id="UP000694861">
    <property type="component" value="Linkage group LG1"/>
</dbReference>
<keyword evidence="10" id="KW-0732">Signal</keyword>
<comment type="subcellular location">
    <subcellularLocation>
        <location evidence="1">Secreted</location>
        <location evidence="1">Cell wall</location>
    </subcellularLocation>
</comment>
<dbReference type="EC" id="3.1.1.11" evidence="4 10"/>
<feature type="chain" id="PRO_5044969908" description="Pectinesterase" evidence="10">
    <location>
        <begin position="21"/>
        <end position="338"/>
    </location>
</feature>
<name>A0ABM0PY55_PRUMU</name>
<evidence type="ECO:0000256" key="2">
    <source>
        <dbReference type="ARBA" id="ARBA00005184"/>
    </source>
</evidence>
<comment type="catalytic activity">
    <reaction evidence="8 10">
        <text>[(1-&gt;4)-alpha-D-galacturonosyl methyl ester](n) + n H2O = [(1-&gt;4)-alpha-D-galacturonosyl](n) + n methanol + n H(+)</text>
        <dbReference type="Rhea" id="RHEA:22380"/>
        <dbReference type="Rhea" id="RHEA-COMP:14570"/>
        <dbReference type="Rhea" id="RHEA-COMP:14573"/>
        <dbReference type="ChEBI" id="CHEBI:15377"/>
        <dbReference type="ChEBI" id="CHEBI:15378"/>
        <dbReference type="ChEBI" id="CHEBI:17790"/>
        <dbReference type="ChEBI" id="CHEBI:140522"/>
        <dbReference type="ChEBI" id="CHEBI:140523"/>
        <dbReference type="EC" id="3.1.1.11"/>
    </reaction>
</comment>
<protein>
    <recommendedName>
        <fullName evidence="4 10">Pectinesterase</fullName>
        <ecNumber evidence="4 10">3.1.1.11</ecNumber>
    </recommendedName>
</protein>
<evidence type="ECO:0000259" key="11">
    <source>
        <dbReference type="Pfam" id="PF01095"/>
    </source>
</evidence>
<dbReference type="Pfam" id="PF01095">
    <property type="entry name" value="Pectinesterase"/>
    <property type="match status" value="1"/>
</dbReference>
<proteinExistence type="inferred from homology"/>
<dbReference type="GeneID" id="103344551"/>
<keyword evidence="7 10" id="KW-0063">Aspartyl esterase</keyword>
<evidence type="ECO:0000256" key="10">
    <source>
        <dbReference type="RuleBase" id="RU000589"/>
    </source>
</evidence>
<comment type="pathway">
    <text evidence="2 10">Glycan metabolism; pectin degradation; 2-dehydro-3-deoxy-D-gluconate from pectin: step 1/5.</text>
</comment>